<dbReference type="EMBL" id="CP028475">
    <property type="protein sequence ID" value="AVW92892.1"/>
    <property type="molecule type" value="Genomic_DNA"/>
</dbReference>
<dbReference type="PROSITE" id="PS50862">
    <property type="entry name" value="AA_TRNA_LIGASE_II"/>
    <property type="match status" value="1"/>
</dbReference>
<comment type="cofactor">
    <cofactor evidence="13">
        <name>Mg(2+)</name>
        <dbReference type="ChEBI" id="CHEBI:18420"/>
    </cofactor>
    <text evidence="13">Binds 2 magnesium ions per tetramer.</text>
</comment>
<dbReference type="Proteomes" id="UP000241447">
    <property type="component" value="Chromosome"/>
</dbReference>
<dbReference type="SUPFAM" id="SSF46589">
    <property type="entry name" value="tRNA-binding arm"/>
    <property type="match status" value="1"/>
</dbReference>
<dbReference type="GO" id="GO:0000287">
    <property type="term" value="F:magnesium ion binding"/>
    <property type="evidence" value="ECO:0007669"/>
    <property type="project" value="UniProtKB-UniRule"/>
</dbReference>
<dbReference type="InterPro" id="IPR006195">
    <property type="entry name" value="aa-tRNA-synth_II"/>
</dbReference>
<proteinExistence type="inferred from homology"/>
<comment type="subunit">
    <text evidence="3 13">Tetramer of two alpha and two beta subunits.</text>
</comment>
<dbReference type="NCBIfam" id="TIGR00468">
    <property type="entry name" value="pheS"/>
    <property type="match status" value="1"/>
</dbReference>
<comment type="subcellular location">
    <subcellularLocation>
        <location evidence="1 13">Cytoplasm</location>
    </subcellularLocation>
</comment>
<dbReference type="InterPro" id="IPR002319">
    <property type="entry name" value="Phenylalanyl-tRNA_Synthase"/>
</dbReference>
<evidence type="ECO:0000256" key="2">
    <source>
        <dbReference type="ARBA" id="ARBA00010207"/>
    </source>
</evidence>
<dbReference type="InterPro" id="IPR045864">
    <property type="entry name" value="aa-tRNA-synth_II/BPL/LPL"/>
</dbReference>
<feature type="domain" description="Aminoacyl-transfer RNA synthetases class-II family profile" evidence="14">
    <location>
        <begin position="107"/>
        <end position="344"/>
    </location>
</feature>
<evidence type="ECO:0000313" key="15">
    <source>
        <dbReference type="EMBL" id="AVW92892.1"/>
    </source>
</evidence>
<dbReference type="GO" id="GO:0004826">
    <property type="term" value="F:phenylalanine-tRNA ligase activity"/>
    <property type="evidence" value="ECO:0007669"/>
    <property type="project" value="UniProtKB-UniRule"/>
</dbReference>
<protein>
    <recommendedName>
        <fullName evidence="13">Phenylalanine--tRNA ligase alpha subunit</fullName>
        <ecNumber evidence="13">6.1.1.20</ecNumber>
    </recommendedName>
    <alternativeName>
        <fullName evidence="13">Phenylalanyl-tRNA synthetase alpha subunit</fullName>
        <shortName evidence="13">PheRS</shortName>
    </alternativeName>
</protein>
<evidence type="ECO:0000256" key="6">
    <source>
        <dbReference type="ARBA" id="ARBA00022723"/>
    </source>
</evidence>
<keyword evidence="11 13" id="KW-0030">Aminoacyl-tRNA synthetase</keyword>
<dbReference type="InterPro" id="IPR010978">
    <property type="entry name" value="tRNA-bd_arm"/>
</dbReference>
<dbReference type="InterPro" id="IPR004188">
    <property type="entry name" value="Phe-tRNA_ligase_II_N"/>
</dbReference>
<dbReference type="KEGG" id="cbak:DA792_18820"/>
<dbReference type="AlphaFoldDB" id="A0A2R4M781"/>
<dbReference type="FunFam" id="3.30.930.10:FF:000003">
    <property type="entry name" value="Phenylalanine--tRNA ligase alpha subunit"/>
    <property type="match status" value="1"/>
</dbReference>
<keyword evidence="6 13" id="KW-0479">Metal-binding</keyword>
<evidence type="ECO:0000256" key="3">
    <source>
        <dbReference type="ARBA" id="ARBA00011209"/>
    </source>
</evidence>
<keyword evidence="5 13" id="KW-0436">Ligase</keyword>
<evidence type="ECO:0000256" key="1">
    <source>
        <dbReference type="ARBA" id="ARBA00004496"/>
    </source>
</evidence>
<dbReference type="InterPro" id="IPR004529">
    <property type="entry name" value="Phe-tRNA-synth_IIc_asu"/>
</dbReference>
<dbReference type="Pfam" id="PF01409">
    <property type="entry name" value="tRNA-synt_2d"/>
    <property type="match status" value="1"/>
</dbReference>
<dbReference type="InterPro" id="IPR022911">
    <property type="entry name" value="Phe_tRNA_ligase_alpha1_bac"/>
</dbReference>
<gene>
    <name evidence="13" type="primary">pheS</name>
    <name evidence="15" type="ORF">DA792_18820</name>
</gene>
<dbReference type="EC" id="6.1.1.20" evidence="13"/>
<evidence type="ECO:0000256" key="5">
    <source>
        <dbReference type="ARBA" id="ARBA00022598"/>
    </source>
</evidence>
<dbReference type="CDD" id="cd00496">
    <property type="entry name" value="PheRS_alpha_core"/>
    <property type="match status" value="1"/>
</dbReference>
<evidence type="ECO:0000256" key="10">
    <source>
        <dbReference type="ARBA" id="ARBA00022917"/>
    </source>
</evidence>
<evidence type="ECO:0000259" key="14">
    <source>
        <dbReference type="PROSITE" id="PS50862"/>
    </source>
</evidence>
<evidence type="ECO:0000256" key="9">
    <source>
        <dbReference type="ARBA" id="ARBA00022842"/>
    </source>
</evidence>
<dbReference type="PANTHER" id="PTHR11538:SF41">
    <property type="entry name" value="PHENYLALANINE--TRNA LIGASE, MITOCHONDRIAL"/>
    <property type="match status" value="1"/>
</dbReference>
<evidence type="ECO:0000256" key="13">
    <source>
        <dbReference type="HAMAP-Rule" id="MF_00281"/>
    </source>
</evidence>
<reference evidence="15 16" key="1">
    <citation type="submission" date="2018-03" db="EMBL/GenBank/DDBJ databases">
        <title>The Complete Genome of Celeribacter baekdonensis strain LH4, a Thiosulfate-Oxidizing Alphaproteobacterium Isolated from Gulf of Mexico Continental Slope Sediments.</title>
        <authorList>
            <person name="Flood B.E."/>
            <person name="Bailey J.V."/>
            <person name="Leprich D."/>
        </authorList>
    </citation>
    <scope>NUCLEOTIDE SEQUENCE [LARGE SCALE GENOMIC DNA]</scope>
    <source>
        <strain evidence="15 16">LH4</strain>
    </source>
</reference>
<dbReference type="OrthoDB" id="9800719at2"/>
<evidence type="ECO:0000256" key="11">
    <source>
        <dbReference type="ARBA" id="ARBA00023146"/>
    </source>
</evidence>
<evidence type="ECO:0000256" key="12">
    <source>
        <dbReference type="ARBA" id="ARBA00049255"/>
    </source>
</evidence>
<keyword evidence="9 13" id="KW-0460">Magnesium</keyword>
<accession>A0A2R4M781</accession>
<evidence type="ECO:0000313" key="16">
    <source>
        <dbReference type="Proteomes" id="UP000241447"/>
    </source>
</evidence>
<name>A0A2R4M781_9RHOB</name>
<dbReference type="RefSeq" id="WP_107722004.1">
    <property type="nucleotide sequence ID" value="NZ_CP028475.1"/>
</dbReference>
<evidence type="ECO:0000256" key="7">
    <source>
        <dbReference type="ARBA" id="ARBA00022741"/>
    </source>
</evidence>
<feature type="binding site" evidence="13">
    <location>
        <position position="256"/>
    </location>
    <ligand>
        <name>Mg(2+)</name>
        <dbReference type="ChEBI" id="CHEBI:18420"/>
        <note>shared with beta subunit</note>
    </ligand>
</feature>
<dbReference type="GO" id="GO:0000049">
    <property type="term" value="F:tRNA binding"/>
    <property type="evidence" value="ECO:0007669"/>
    <property type="project" value="InterPro"/>
</dbReference>
<comment type="catalytic activity">
    <reaction evidence="12 13">
        <text>tRNA(Phe) + L-phenylalanine + ATP = L-phenylalanyl-tRNA(Phe) + AMP + diphosphate + H(+)</text>
        <dbReference type="Rhea" id="RHEA:19413"/>
        <dbReference type="Rhea" id="RHEA-COMP:9668"/>
        <dbReference type="Rhea" id="RHEA-COMP:9699"/>
        <dbReference type="ChEBI" id="CHEBI:15378"/>
        <dbReference type="ChEBI" id="CHEBI:30616"/>
        <dbReference type="ChEBI" id="CHEBI:33019"/>
        <dbReference type="ChEBI" id="CHEBI:58095"/>
        <dbReference type="ChEBI" id="CHEBI:78442"/>
        <dbReference type="ChEBI" id="CHEBI:78531"/>
        <dbReference type="ChEBI" id="CHEBI:456215"/>
        <dbReference type="EC" id="6.1.1.20"/>
    </reaction>
</comment>
<sequence length="372" mass="41566">MDDLKNKYLTAILTAGDESTLEDIRLQAVGKKGEVALKMRELGKMTPEERQEMGPKLNALKDEINSALAAKKVALEDAALDARLAEEWLDVTLPSRARPQGTIHPISRVSEEIYAIFADLGFAVAEGPQIEDDWHNFDALNIAPHHPARQEHDTFYMHRAEGDDRPNHVLRTHTSPVQIRSMIDQGAPIRIIAPGRVYRSDYDQTHTPMFHQVEGMAIDKDISMANLKWVLEEFYTAFFGTKVKTRFRASHFPFTEPSAEVDVQCRWENGSVTVGEGDDWLEVLGSGMMHPNVLKSGGIDPAQWQGFAFGMGIDRLAMLKYGIPDLRAFFDSDLRWLRHYGFSPLGVPTLAGGFTGNGKTFSDFSGPPEARP</sequence>
<dbReference type="PANTHER" id="PTHR11538">
    <property type="entry name" value="PHENYLALANYL-TRNA SYNTHETASE"/>
    <property type="match status" value="1"/>
</dbReference>
<keyword evidence="8 13" id="KW-0067">ATP-binding</keyword>
<keyword evidence="10 13" id="KW-0648">Protein biosynthesis</keyword>
<keyword evidence="4 13" id="KW-0963">Cytoplasm</keyword>
<dbReference type="SUPFAM" id="SSF55681">
    <property type="entry name" value="Class II aaRS and biotin synthetases"/>
    <property type="match status" value="1"/>
</dbReference>
<dbReference type="Gene3D" id="3.30.930.10">
    <property type="entry name" value="Bira Bifunctional Protein, Domain 2"/>
    <property type="match status" value="1"/>
</dbReference>
<evidence type="ECO:0000256" key="8">
    <source>
        <dbReference type="ARBA" id="ARBA00022840"/>
    </source>
</evidence>
<keyword evidence="7 13" id="KW-0547">Nucleotide-binding</keyword>
<dbReference type="GO" id="GO:0006432">
    <property type="term" value="P:phenylalanyl-tRNA aminoacylation"/>
    <property type="evidence" value="ECO:0007669"/>
    <property type="project" value="UniProtKB-UniRule"/>
</dbReference>
<evidence type="ECO:0000256" key="4">
    <source>
        <dbReference type="ARBA" id="ARBA00022490"/>
    </source>
</evidence>
<organism evidence="15 16">
    <name type="scientific">Celeribacter baekdonensis</name>
    <dbReference type="NCBI Taxonomy" id="875171"/>
    <lineage>
        <taxon>Bacteria</taxon>
        <taxon>Pseudomonadati</taxon>
        <taxon>Pseudomonadota</taxon>
        <taxon>Alphaproteobacteria</taxon>
        <taxon>Rhodobacterales</taxon>
        <taxon>Roseobacteraceae</taxon>
        <taxon>Celeribacter</taxon>
    </lineage>
</organism>
<comment type="similarity">
    <text evidence="2 13">Belongs to the class-II aminoacyl-tRNA synthetase family. Phe-tRNA synthetase alpha subunit type 1 subfamily.</text>
</comment>
<dbReference type="Pfam" id="PF02912">
    <property type="entry name" value="Phe_tRNA-synt_N"/>
    <property type="match status" value="1"/>
</dbReference>
<dbReference type="GO" id="GO:0005524">
    <property type="term" value="F:ATP binding"/>
    <property type="evidence" value="ECO:0007669"/>
    <property type="project" value="UniProtKB-UniRule"/>
</dbReference>
<dbReference type="GO" id="GO:0005737">
    <property type="term" value="C:cytoplasm"/>
    <property type="evidence" value="ECO:0007669"/>
    <property type="project" value="UniProtKB-SubCell"/>
</dbReference>
<dbReference type="HAMAP" id="MF_00281">
    <property type="entry name" value="Phe_tRNA_synth_alpha1"/>
    <property type="match status" value="1"/>
</dbReference>